<evidence type="ECO:0000256" key="4">
    <source>
        <dbReference type="ARBA" id="ARBA00023002"/>
    </source>
</evidence>
<feature type="compositionally biased region" description="Basic and acidic residues" evidence="6">
    <location>
        <begin position="217"/>
        <end position="231"/>
    </location>
</feature>
<dbReference type="InterPro" id="IPR044862">
    <property type="entry name" value="Pro_4_hyd_alph_FE2OG_OXY"/>
</dbReference>
<accession>A0A6J7WZR1</accession>
<dbReference type="GO" id="GO:0005506">
    <property type="term" value="F:iron ion binding"/>
    <property type="evidence" value="ECO:0007669"/>
    <property type="project" value="InterPro"/>
</dbReference>
<proteinExistence type="predicted"/>
<dbReference type="PANTHER" id="PTHR10869">
    <property type="entry name" value="PROLYL 4-HYDROXYLASE ALPHA SUBUNIT"/>
    <property type="match status" value="1"/>
</dbReference>
<evidence type="ECO:0000259" key="7">
    <source>
        <dbReference type="SMART" id="SM00702"/>
    </source>
</evidence>
<organism evidence="12">
    <name type="scientific">uncultured Caudovirales phage</name>
    <dbReference type="NCBI Taxonomy" id="2100421"/>
    <lineage>
        <taxon>Viruses</taxon>
        <taxon>Duplodnaviria</taxon>
        <taxon>Heunggongvirae</taxon>
        <taxon>Uroviricota</taxon>
        <taxon>Caudoviricetes</taxon>
        <taxon>Peduoviridae</taxon>
        <taxon>Maltschvirus</taxon>
        <taxon>Maltschvirus maltsch</taxon>
    </lineage>
</organism>
<feature type="region of interest" description="Disordered" evidence="6">
    <location>
        <begin position="217"/>
        <end position="262"/>
    </location>
</feature>
<dbReference type="GO" id="GO:0031418">
    <property type="term" value="F:L-ascorbic acid binding"/>
    <property type="evidence" value="ECO:0007669"/>
    <property type="project" value="InterPro"/>
</dbReference>
<reference evidence="12" key="1">
    <citation type="submission" date="2020-05" db="EMBL/GenBank/DDBJ databases">
        <authorList>
            <person name="Chiriac C."/>
            <person name="Salcher M."/>
            <person name="Ghai R."/>
            <person name="Kavagutti S V."/>
        </authorList>
    </citation>
    <scope>NUCLEOTIDE SEQUENCE</scope>
</reference>
<dbReference type="InterPro" id="IPR045054">
    <property type="entry name" value="P4HA-like"/>
</dbReference>
<dbReference type="EMBL" id="LR796453">
    <property type="protein sequence ID" value="CAB4145435.1"/>
    <property type="molecule type" value="Genomic_DNA"/>
</dbReference>
<dbReference type="Gene3D" id="2.60.120.620">
    <property type="entry name" value="q2cbj1_9rhob like domain"/>
    <property type="match status" value="1"/>
</dbReference>
<evidence type="ECO:0000313" key="11">
    <source>
        <dbReference type="EMBL" id="CAB4223180.1"/>
    </source>
</evidence>
<dbReference type="EMBL" id="LR797535">
    <property type="protein sequence ID" value="CAB4223180.1"/>
    <property type="molecule type" value="Genomic_DNA"/>
</dbReference>
<keyword evidence="5" id="KW-0408">Iron</keyword>
<sequence length="262" mass="29651">MISVAYPAGKVGLIQVVDGLLDDEVCRSFLARVSEVWSMSSAGKTLGGVDQRTKFSEDLGYSRDTLSECWSDIDTVLEQRICQAITSAVAIYKQEYRHLDCWSDINDSGFQVQKYLKSYGYYRPHVDSFPAPFSTISDRVLAMVIYLNDVDYGGETNFPLHEVAVTPKAGRIVFFPATWTHLHESRVPISSDKWIISSFINNVQPMNVEPRSLIESTHHEHDDHTHPEHEPPPLILGGLQGLTHEDDHTHEEPKRKSRAKKN</sequence>
<protein>
    <submittedName>
        <fullName evidence="12">Oxoglutarate/iron-dependent dioxygenase</fullName>
    </submittedName>
</protein>
<keyword evidence="2" id="KW-0479">Metal-binding</keyword>
<keyword evidence="4" id="KW-0560">Oxidoreductase</keyword>
<gene>
    <name evidence="10" type="ORF">UFOVP1219_45</name>
    <name evidence="11" type="ORF">UFOVP1671_20</name>
    <name evidence="12" type="ORF">UFOVP358_13</name>
    <name evidence="8" type="ORF">UFOVP476_17</name>
    <name evidence="9" type="ORF">UFOVP986_58</name>
</gene>
<dbReference type="InterPro" id="IPR006620">
    <property type="entry name" value="Pro_4_hyd_alph"/>
</dbReference>
<evidence type="ECO:0000256" key="1">
    <source>
        <dbReference type="ARBA" id="ARBA00001961"/>
    </source>
</evidence>
<dbReference type="PANTHER" id="PTHR10869:SF246">
    <property type="entry name" value="TRANSMEMBRANE PROLYL 4-HYDROXYLASE"/>
    <property type="match status" value="1"/>
</dbReference>
<dbReference type="EMBL" id="LR797169">
    <property type="protein sequence ID" value="CAB4191400.1"/>
    <property type="molecule type" value="Genomic_DNA"/>
</dbReference>
<dbReference type="EMBL" id="LR798290">
    <property type="protein sequence ID" value="CAB5220493.1"/>
    <property type="molecule type" value="Genomic_DNA"/>
</dbReference>
<dbReference type="GO" id="GO:0051213">
    <property type="term" value="F:dioxygenase activity"/>
    <property type="evidence" value="ECO:0007669"/>
    <property type="project" value="UniProtKB-KW"/>
</dbReference>
<name>A0A6J7WZR1_9CAUD</name>
<comment type="cofactor">
    <cofactor evidence="1">
        <name>L-ascorbate</name>
        <dbReference type="ChEBI" id="CHEBI:38290"/>
    </cofactor>
</comment>
<evidence type="ECO:0000313" key="10">
    <source>
        <dbReference type="EMBL" id="CAB4191400.1"/>
    </source>
</evidence>
<dbReference type="GO" id="GO:0016705">
    <property type="term" value="F:oxidoreductase activity, acting on paired donors, with incorporation or reduction of molecular oxygen"/>
    <property type="evidence" value="ECO:0007669"/>
    <property type="project" value="InterPro"/>
</dbReference>
<keyword evidence="3 12" id="KW-0223">Dioxygenase</keyword>
<feature type="domain" description="Prolyl 4-hydroxylase alpha subunit" evidence="7">
    <location>
        <begin position="12"/>
        <end position="201"/>
    </location>
</feature>
<evidence type="ECO:0000256" key="3">
    <source>
        <dbReference type="ARBA" id="ARBA00022964"/>
    </source>
</evidence>
<dbReference type="EMBL" id="LR796931">
    <property type="protein sequence ID" value="CAB4176724.1"/>
    <property type="molecule type" value="Genomic_DNA"/>
</dbReference>
<evidence type="ECO:0000256" key="6">
    <source>
        <dbReference type="SAM" id="MobiDB-lite"/>
    </source>
</evidence>
<dbReference type="SMART" id="SM00702">
    <property type="entry name" value="P4Hc"/>
    <property type="match status" value="1"/>
</dbReference>
<evidence type="ECO:0000256" key="5">
    <source>
        <dbReference type="ARBA" id="ARBA00023004"/>
    </source>
</evidence>
<evidence type="ECO:0000313" key="12">
    <source>
        <dbReference type="EMBL" id="CAB5220493.1"/>
    </source>
</evidence>
<evidence type="ECO:0000256" key="2">
    <source>
        <dbReference type="ARBA" id="ARBA00022723"/>
    </source>
</evidence>
<feature type="compositionally biased region" description="Basic and acidic residues" evidence="6">
    <location>
        <begin position="243"/>
        <end position="254"/>
    </location>
</feature>
<evidence type="ECO:0000313" key="9">
    <source>
        <dbReference type="EMBL" id="CAB4176724.1"/>
    </source>
</evidence>
<evidence type="ECO:0000313" key="8">
    <source>
        <dbReference type="EMBL" id="CAB4145435.1"/>
    </source>
</evidence>
<dbReference type="Pfam" id="PF13640">
    <property type="entry name" value="2OG-FeII_Oxy_3"/>
    <property type="match status" value="1"/>
</dbReference>